<gene>
    <name evidence="3" type="ORF">ZYGR_0AD01210</name>
</gene>
<dbReference type="SUPFAM" id="SSF160443">
    <property type="entry name" value="SMR domain-like"/>
    <property type="match status" value="1"/>
</dbReference>
<feature type="region of interest" description="Disordered" evidence="1">
    <location>
        <begin position="42"/>
        <end position="72"/>
    </location>
</feature>
<sequence>MNHSVAVGRGPMLTHSPQDYNHATDSEYQRLRDLAEQAYERKHKLSHESQVAYKSGQKAKAHELSEKSKQEVAKDEDYNLQAAEYVFRQNNADSASDEIDLHGLYVKEAQWILKKRIYATIQQGDPQIRVIVGKGLHSPHGIAKLKPAVEELCDEARLKNYIDPHNAGVLIIELKGSQVPQSWNAPDPGLSVSKPQQAHTMGYQPPQGPQYQQQQQPHMAPPQQQQQQQQGGDGNLLVQMLSLLCVCISKSL</sequence>
<reference evidence="3 4" key="1">
    <citation type="submission" date="2016-08" db="EMBL/GenBank/DDBJ databases">
        <title>Draft genome sequence of allopolyploid Zygosaccharomyces rouxii.</title>
        <authorList>
            <person name="Watanabe J."/>
            <person name="Uehara K."/>
            <person name="Mogi Y."/>
            <person name="Tsukioka Y."/>
        </authorList>
    </citation>
    <scope>NUCLEOTIDE SEQUENCE [LARGE SCALE GENOMIC DNA]</scope>
    <source>
        <strain evidence="3 4">NBRC 110957</strain>
    </source>
</reference>
<dbReference type="Gene3D" id="3.30.1370.110">
    <property type="match status" value="1"/>
</dbReference>
<dbReference type="PANTHER" id="PTHR47417">
    <property type="entry name" value="SMR DOMAIN-CONTAINING PROTEIN YPL199C"/>
    <property type="match status" value="1"/>
</dbReference>
<evidence type="ECO:0000259" key="2">
    <source>
        <dbReference type="PROSITE" id="PS50828"/>
    </source>
</evidence>
<dbReference type="Pfam" id="PF01713">
    <property type="entry name" value="Smr"/>
    <property type="match status" value="1"/>
</dbReference>
<dbReference type="InterPro" id="IPR053020">
    <property type="entry name" value="Smr_domain_protein"/>
</dbReference>
<feature type="compositionally biased region" description="Basic and acidic residues" evidence="1">
    <location>
        <begin position="60"/>
        <end position="72"/>
    </location>
</feature>
<evidence type="ECO:0000313" key="4">
    <source>
        <dbReference type="Proteomes" id="UP000187013"/>
    </source>
</evidence>
<dbReference type="OrthoDB" id="3231855at2759"/>
<proteinExistence type="predicted"/>
<dbReference type="SMART" id="SM01162">
    <property type="entry name" value="DUF1771"/>
    <property type="match status" value="1"/>
</dbReference>
<feature type="region of interest" description="Disordered" evidence="1">
    <location>
        <begin position="183"/>
        <end position="232"/>
    </location>
</feature>
<dbReference type="PROSITE" id="PS50828">
    <property type="entry name" value="SMR"/>
    <property type="match status" value="1"/>
</dbReference>
<feature type="compositionally biased region" description="Low complexity" evidence="1">
    <location>
        <begin position="209"/>
        <end position="230"/>
    </location>
</feature>
<dbReference type="InterPro" id="IPR036063">
    <property type="entry name" value="Smr_dom_sf"/>
</dbReference>
<protein>
    <recommendedName>
        <fullName evidence="2">Smr domain-containing protein</fullName>
    </recommendedName>
</protein>
<dbReference type="AlphaFoldDB" id="A0A1Q3A5J2"/>
<organism evidence="3 4">
    <name type="scientific">Zygosaccharomyces rouxii</name>
    <dbReference type="NCBI Taxonomy" id="4956"/>
    <lineage>
        <taxon>Eukaryota</taxon>
        <taxon>Fungi</taxon>
        <taxon>Dikarya</taxon>
        <taxon>Ascomycota</taxon>
        <taxon>Saccharomycotina</taxon>
        <taxon>Saccharomycetes</taxon>
        <taxon>Saccharomycetales</taxon>
        <taxon>Saccharomycetaceae</taxon>
        <taxon>Zygosaccharomyces</taxon>
    </lineage>
</organism>
<accession>A0A1Q3A5J2</accession>
<dbReference type="Proteomes" id="UP000187013">
    <property type="component" value="Unassembled WGS sequence"/>
</dbReference>
<name>A0A1Q3A5J2_ZYGRO</name>
<dbReference type="InterPro" id="IPR002625">
    <property type="entry name" value="Smr_dom"/>
</dbReference>
<dbReference type="eggNOG" id="KOG2401">
    <property type="taxonomic scope" value="Eukaryota"/>
</dbReference>
<dbReference type="PANTHER" id="PTHR47417:SF1">
    <property type="entry name" value="SMR DOMAIN-CONTAINING PROTEIN YPL199C"/>
    <property type="match status" value="1"/>
</dbReference>
<feature type="domain" description="Smr" evidence="2">
    <location>
        <begin position="99"/>
        <end position="175"/>
    </location>
</feature>
<comment type="caution">
    <text evidence="3">The sequence shown here is derived from an EMBL/GenBank/DDBJ whole genome shotgun (WGS) entry which is preliminary data.</text>
</comment>
<dbReference type="Pfam" id="PF08590">
    <property type="entry name" value="DUF1771"/>
    <property type="match status" value="1"/>
</dbReference>
<dbReference type="InterPro" id="IPR013899">
    <property type="entry name" value="DUF1771"/>
</dbReference>
<evidence type="ECO:0000313" key="3">
    <source>
        <dbReference type="EMBL" id="GAV50938.1"/>
    </source>
</evidence>
<evidence type="ECO:0000256" key="1">
    <source>
        <dbReference type="SAM" id="MobiDB-lite"/>
    </source>
</evidence>
<dbReference type="SMART" id="SM00463">
    <property type="entry name" value="SMR"/>
    <property type="match status" value="1"/>
</dbReference>
<dbReference type="EMBL" id="BDGX01000030">
    <property type="protein sequence ID" value="GAV50938.1"/>
    <property type="molecule type" value="Genomic_DNA"/>
</dbReference>
<feature type="region of interest" description="Disordered" evidence="1">
    <location>
        <begin position="1"/>
        <end position="24"/>
    </location>
</feature>